<evidence type="ECO:0000259" key="2">
    <source>
        <dbReference type="PROSITE" id="PS50234"/>
    </source>
</evidence>
<accession>A0ABN5V285</accession>
<dbReference type="Pfam" id="PF24558">
    <property type="entry name" value="DUF7604"/>
    <property type="match status" value="1"/>
</dbReference>
<dbReference type="NCBIfam" id="TIGR02148">
    <property type="entry name" value="Fibro_Slime"/>
    <property type="match status" value="1"/>
</dbReference>
<gene>
    <name evidence="4" type="ORF">BBCT_0072</name>
</gene>
<dbReference type="GeneID" id="45581980"/>
<dbReference type="RefSeq" id="WP_003833691.1">
    <property type="nucleotide sequence ID" value="NZ_ABXY01000001.1"/>
</dbReference>
<dbReference type="Proteomes" id="UP000035061">
    <property type="component" value="Chromosome"/>
</dbReference>
<evidence type="ECO:0000313" key="5">
    <source>
        <dbReference type="Proteomes" id="UP000035061"/>
    </source>
</evidence>
<keyword evidence="5" id="KW-1185">Reference proteome</keyword>
<dbReference type="InterPro" id="IPR037524">
    <property type="entry name" value="PA14/GLEYA"/>
</dbReference>
<protein>
    <submittedName>
        <fullName evidence="4">Cell surface protein</fullName>
    </submittedName>
</protein>
<dbReference type="CDD" id="cd00198">
    <property type="entry name" value="vWFA"/>
    <property type="match status" value="1"/>
</dbReference>
<dbReference type="SUPFAM" id="SSF53300">
    <property type="entry name" value="vWA-like"/>
    <property type="match status" value="1"/>
</dbReference>
<evidence type="ECO:0000259" key="3">
    <source>
        <dbReference type="PROSITE" id="PS51820"/>
    </source>
</evidence>
<dbReference type="PANTHER" id="PTHR31137">
    <property type="entry name" value="PROTEIN PSIB-RELATED-RELATED"/>
    <property type="match status" value="1"/>
</dbReference>
<feature type="transmembrane region" description="Helical" evidence="1">
    <location>
        <begin position="1164"/>
        <end position="1185"/>
    </location>
</feature>
<reference evidence="4 5" key="1">
    <citation type="submission" date="2012-02" db="EMBL/GenBank/DDBJ databases">
        <title>Complete genome sequence of Bifidobacterium catenulatum JCM 1194.</title>
        <authorList>
            <person name="Toh H."/>
            <person name="Oshima K."/>
            <person name="Morita H."/>
            <person name="Hattori M."/>
        </authorList>
    </citation>
    <scope>NUCLEOTIDE SEQUENCE [LARGE SCALE GENOMIC DNA]</scope>
    <source>
        <strain evidence="4 5">JCM 1194</strain>
    </source>
</reference>
<organism evidence="4 5">
    <name type="scientific">Bifidobacterium catenulatum DSM 16992 = JCM 1194 = LMG 11043</name>
    <dbReference type="NCBI Taxonomy" id="566552"/>
    <lineage>
        <taxon>Bacteria</taxon>
        <taxon>Bacillati</taxon>
        <taxon>Actinomycetota</taxon>
        <taxon>Actinomycetes</taxon>
        <taxon>Bifidobacteriales</taxon>
        <taxon>Bifidobacteriaceae</taxon>
        <taxon>Bifidobacterium</taxon>
    </lineage>
</organism>
<dbReference type="Pfam" id="PF05738">
    <property type="entry name" value="Cna_B"/>
    <property type="match status" value="1"/>
</dbReference>
<dbReference type="InterPro" id="IPR051154">
    <property type="entry name" value="Prespore-cell_inducing_factor"/>
</dbReference>
<dbReference type="PROSITE" id="PS51820">
    <property type="entry name" value="PA14"/>
    <property type="match status" value="1"/>
</dbReference>
<dbReference type="Gene3D" id="3.40.50.410">
    <property type="entry name" value="von Willebrand factor, type A domain"/>
    <property type="match status" value="1"/>
</dbReference>
<evidence type="ECO:0000313" key="4">
    <source>
        <dbReference type="EMBL" id="BAR01040.1"/>
    </source>
</evidence>
<evidence type="ECO:0000256" key="1">
    <source>
        <dbReference type="SAM" id="Phobius"/>
    </source>
</evidence>
<dbReference type="Pfam" id="PF12892">
    <property type="entry name" value="FctA"/>
    <property type="match status" value="1"/>
</dbReference>
<dbReference type="Gene3D" id="2.60.40.1140">
    <property type="entry name" value="Collagen-binding surface protein Cna, B-type domain"/>
    <property type="match status" value="2"/>
</dbReference>
<feature type="domain" description="PA14" evidence="3">
    <location>
        <begin position="146"/>
        <end position="328"/>
    </location>
</feature>
<proteinExistence type="predicted"/>
<dbReference type="InterPro" id="IPR022464">
    <property type="entry name" value="Strep_pil_isopept_link"/>
</dbReference>
<sequence>MRHTRIQQAKPERSFAERIVAVIVAIAMLGGMGYATTSAAMAADAKQTTEQQAGISLGLYDYNRYTINDKHALKFMNAGPEEYNKYVGNDNGAYTGIVNKTLTNGYPTMAADKGSESLDYLFGGKPDDKAVTKYKPAGGLLTLDKDGYYGFDADSQYATYDKALREFTWKYQSCTDQASTPCFAPFGDDTDDNRYSFGMNLDAEFYMPEGGKVNNQNMVFDFTGDDDVWVFIDDVLVLDLGGIHQALDGSINFATDTIDYHGKEQSYGNPPATTITQAFTDAGKTWDSTPYKTHHLSFFYLERGDGGSNCKIKFNLPVKPSKAIDIEKETLGTIDANEKFQFQLFVDDSPTPYQGKYSVYNVSTNQVVSSDAQTGDNDVITLTRGQFARVQSDNFTDDTRYTVRELNSSGYTVSANGSPMTQQGGGNDAYAETGPFTVGTTSHVTIVNSNVKPSNNKSIVKTGGGDGDQYTLYLTASGDSTSSTVTTTTPADIVLVMDKSGSMKGELDNNAKEAANALAKKLLTDKNSTLPSEQQVQMAVVTFSTKATIEQNFTTDVLKINNAVEGDPDGGTNWEAALKQANILSGRSNVKKHIIFLSDGDPTFRTSSYGGSCYSHWGPYYTPQPKYTTKEACTAAKYDWLDENPDDKYDGVPGYDGVHGSGSSDGYGYNYQAALAEAKGRGDAALYVVKTSTEAKKMADFAEQAGAVDGKEFDGTNPENLTKAFNQIYSSITSSAKIRVFSITDTLSQWVDPVDFPDVTDGADITQYVTVTNGDITEPTSSYKATYSIDDNSGNRTVTVAFNDSNGIVAEKTDVIYVSFKVKPSDAAYADYAKNNKYPDTGDANTGDASAEQQGYHSNVDAKLNYCVLTEVNNVESCERTEAEYPRPVVQVKLGKINITKKWSDNADKHTKDSVTVQLQRKAIGAADSVAENVGEITLNAGNEWTATVGNLLPGYTYSVAEAPDDDRYSVSYAGNDADLTKKMVWSSADKGTLNATITNTPKPVSLSNAISVKKNLTGRKWKATDQFNFTLEAKGNAPLPASCKDQQPCTVTVKHDSTDHTESFGDITYNAGDVKYTYYVTEKRGSISALHYSQARYKVVVTVAKNDAGAWTASVTSVTKMLDDNGKTVSEAQSDSTQPVAFTNHYIAVSALPLTGGMTDRQWLFVGGVVGGLAVLLIGAAGVWNGKKRLV</sequence>
<name>A0ABN5V285_9BIFI</name>
<keyword evidence="1" id="KW-1133">Transmembrane helix</keyword>
<dbReference type="Pfam" id="PF13519">
    <property type="entry name" value="VWA_2"/>
    <property type="match status" value="1"/>
</dbReference>
<dbReference type="Gene3D" id="2.60.40.3050">
    <property type="match status" value="1"/>
</dbReference>
<dbReference type="SUPFAM" id="SSF49478">
    <property type="entry name" value="Cna protein B-type domain"/>
    <property type="match status" value="1"/>
</dbReference>
<dbReference type="SMART" id="SM00327">
    <property type="entry name" value="VWA"/>
    <property type="match status" value="1"/>
</dbReference>
<dbReference type="InterPro" id="IPR011874">
    <property type="entry name" value="Fibro_Slime"/>
</dbReference>
<dbReference type="InterPro" id="IPR055384">
    <property type="entry name" value="DUF7604"/>
</dbReference>
<dbReference type="PROSITE" id="PS50234">
    <property type="entry name" value="VWFA"/>
    <property type="match status" value="1"/>
</dbReference>
<dbReference type="InterPro" id="IPR008454">
    <property type="entry name" value="Collagen-bd_Cna-like_B-typ_dom"/>
</dbReference>
<dbReference type="InterPro" id="IPR036465">
    <property type="entry name" value="vWFA_dom_sf"/>
</dbReference>
<dbReference type="InterPro" id="IPR038174">
    <property type="entry name" value="Strep_pil_link_sf"/>
</dbReference>
<dbReference type="InterPro" id="IPR002035">
    <property type="entry name" value="VWF_A"/>
</dbReference>
<keyword evidence="1" id="KW-0472">Membrane</keyword>
<feature type="domain" description="VWFA" evidence="2">
    <location>
        <begin position="492"/>
        <end position="555"/>
    </location>
</feature>
<dbReference type="EMBL" id="AP012325">
    <property type="protein sequence ID" value="BAR01040.1"/>
    <property type="molecule type" value="Genomic_DNA"/>
</dbReference>
<keyword evidence="1" id="KW-0812">Transmembrane</keyword>